<keyword evidence="2" id="KW-0805">Transcription regulation</keyword>
<dbReference type="GO" id="GO:0030154">
    <property type="term" value="P:cell differentiation"/>
    <property type="evidence" value="ECO:0007669"/>
    <property type="project" value="TreeGrafter"/>
</dbReference>
<organism evidence="9">
    <name type="scientific">Pundamilia nyererei</name>
    <dbReference type="NCBI Taxonomy" id="303518"/>
    <lineage>
        <taxon>Eukaryota</taxon>
        <taxon>Metazoa</taxon>
        <taxon>Chordata</taxon>
        <taxon>Craniata</taxon>
        <taxon>Vertebrata</taxon>
        <taxon>Euteleostomi</taxon>
        <taxon>Actinopterygii</taxon>
        <taxon>Neopterygii</taxon>
        <taxon>Teleostei</taxon>
        <taxon>Neoteleostei</taxon>
        <taxon>Acanthomorphata</taxon>
        <taxon>Ovalentaria</taxon>
        <taxon>Cichlomorphae</taxon>
        <taxon>Cichliformes</taxon>
        <taxon>Cichlidae</taxon>
        <taxon>African cichlids</taxon>
        <taxon>Pseudocrenilabrinae</taxon>
        <taxon>Haplochromini</taxon>
        <taxon>Pundamilia</taxon>
    </lineage>
</organism>
<keyword evidence="3" id="KW-0238">DNA-binding</keyword>
<dbReference type="PRINTS" id="PR00404">
    <property type="entry name" value="MADSDOMAIN"/>
</dbReference>
<accession>A0A3B4FQC5</accession>
<dbReference type="PANTHER" id="PTHR11945">
    <property type="entry name" value="MADS BOX PROTEIN"/>
    <property type="match status" value="1"/>
</dbReference>
<dbReference type="Ensembl" id="ENSPNYT00000013090.1">
    <property type="protein sequence ID" value="ENSPNYP00000012777.1"/>
    <property type="gene ID" value="ENSPNYG00000009684.1"/>
</dbReference>
<dbReference type="AlphaFoldDB" id="A0A3B4FQC5"/>
<feature type="compositionally biased region" description="Low complexity" evidence="7">
    <location>
        <begin position="202"/>
        <end position="218"/>
    </location>
</feature>
<sequence>MGRKKIQIQRITDERNKQVTFTKRKFGLMKKAYELSVLCDCEIALIIFNHANKLFQYASTDMDKVLLKYTEYNEPHESRTNADIIETLRKKGFNGCDSPEPDGEDSIDQSPLNDDKYRKTTEDLDVLFKRYGQSTAPPQTFSMPVTVQASNQSTLQFSNPGSALVTTSYVTSSSLTDTHLLSPQQPALQRNTVSPGLPQRPASAGALLGGDLNNSNGGCPSPVPNGYTSARASPGLLTVSNGNSLGKVVPAKSPPPPPSPQMVNSRKPDLRVITSQGGKSLMQMNAQRLAAGAQTLTTPVVSVATPSLLAQGLPFSAMPTAYNTEYQLTSADITALHALASPGGLLPTGVSTWQQQQTVSQPSQQQQQQQTQQQLNLASLSNLVMWGVDKQSSELSSQVSSLAANLSVGSPSNLLLGRDEWLGRPVTNIPQGAMLTVNTSSGVSIKSEPISPGRDRSTPCPPPSTTPSSTSGGTILTAPPQYPGSLLCLEPPTGRSPADSVSSNASSFEGSDRDDAGAAGGGAGGGGGGGGGGSSAGPTSRSVPPDFSPSAELLRASNEQDQEGGNIKRMRLDAWVT</sequence>
<dbReference type="CDD" id="cd00265">
    <property type="entry name" value="MADS_MEF2_like"/>
    <property type="match status" value="1"/>
</dbReference>
<dbReference type="GO" id="GO:0045944">
    <property type="term" value="P:positive regulation of transcription by RNA polymerase II"/>
    <property type="evidence" value="ECO:0007669"/>
    <property type="project" value="InterPro"/>
</dbReference>
<dbReference type="Pfam" id="PF12347">
    <property type="entry name" value="HJURP_C"/>
    <property type="match status" value="1"/>
</dbReference>
<dbReference type="GO" id="GO:0042826">
    <property type="term" value="F:histone deacetylase binding"/>
    <property type="evidence" value="ECO:0007669"/>
    <property type="project" value="TreeGrafter"/>
</dbReference>
<dbReference type="PROSITE" id="PS00350">
    <property type="entry name" value="MADS_BOX_1"/>
    <property type="match status" value="1"/>
</dbReference>
<comment type="subcellular location">
    <subcellularLocation>
        <location evidence="1">Nucleus</location>
    </subcellularLocation>
</comment>
<reference evidence="11" key="2">
    <citation type="submission" date="2025-04" db="UniProtKB">
        <authorList>
            <consortium name="RefSeq"/>
        </authorList>
    </citation>
    <scope>IDENTIFICATION</scope>
</reference>
<evidence type="ECO:0000256" key="7">
    <source>
        <dbReference type="SAM" id="MobiDB-lite"/>
    </source>
</evidence>
<evidence type="ECO:0000256" key="5">
    <source>
        <dbReference type="ARBA" id="ARBA00023163"/>
    </source>
</evidence>
<dbReference type="InterPro" id="IPR002100">
    <property type="entry name" value="TF_MADSbox"/>
</dbReference>
<keyword evidence="5" id="KW-0804">Transcription</keyword>
<dbReference type="GO" id="GO:0005634">
    <property type="term" value="C:nucleus"/>
    <property type="evidence" value="ECO:0007669"/>
    <property type="project" value="UniProtKB-SubCell"/>
</dbReference>
<dbReference type="SMART" id="SM00432">
    <property type="entry name" value="MADS"/>
    <property type="match status" value="1"/>
</dbReference>
<proteinExistence type="predicted"/>
<feature type="region of interest" description="Disordered" evidence="7">
    <location>
        <begin position="440"/>
        <end position="577"/>
    </location>
</feature>
<keyword evidence="6" id="KW-0539">Nucleus</keyword>
<feature type="region of interest" description="Disordered" evidence="7">
    <location>
        <begin position="92"/>
        <end position="118"/>
    </location>
</feature>
<dbReference type="RefSeq" id="XP_005740674.1">
    <property type="nucleotide sequence ID" value="XM_005740617.1"/>
</dbReference>
<gene>
    <name evidence="11" type="primary">LOC102199681</name>
</gene>
<keyword evidence="4" id="KW-0010">Activator</keyword>
<dbReference type="GO" id="GO:0000981">
    <property type="term" value="F:DNA-binding transcription factor activity, RNA polymerase II-specific"/>
    <property type="evidence" value="ECO:0007669"/>
    <property type="project" value="TreeGrafter"/>
</dbReference>
<dbReference type="FunFam" id="3.40.1810.10:FF:000001">
    <property type="entry name" value="Myocyte-specific enhancer factor 2A homolog"/>
    <property type="match status" value="1"/>
</dbReference>
<dbReference type="GO" id="GO:0000978">
    <property type="term" value="F:RNA polymerase II cis-regulatory region sequence-specific DNA binding"/>
    <property type="evidence" value="ECO:0007669"/>
    <property type="project" value="TreeGrafter"/>
</dbReference>
<dbReference type="Pfam" id="PF00319">
    <property type="entry name" value="SRF-TF"/>
    <property type="match status" value="1"/>
</dbReference>
<evidence type="ECO:0000256" key="2">
    <source>
        <dbReference type="ARBA" id="ARBA00023015"/>
    </source>
</evidence>
<dbReference type="PROSITE" id="PS50066">
    <property type="entry name" value="MADS_BOX_2"/>
    <property type="match status" value="1"/>
</dbReference>
<feature type="region of interest" description="Disordered" evidence="7">
    <location>
        <begin position="188"/>
        <end position="268"/>
    </location>
</feature>
<dbReference type="PANTHER" id="PTHR11945:SF837">
    <property type="entry name" value="MYOCYTE ENHANCER FACTOR 2D"/>
    <property type="match status" value="1"/>
</dbReference>
<feature type="domain" description="MADS-box" evidence="8">
    <location>
        <begin position="1"/>
        <end position="61"/>
    </location>
</feature>
<dbReference type="InterPro" id="IPR033896">
    <property type="entry name" value="MEF2-like_N"/>
</dbReference>
<dbReference type="InterPro" id="IPR022102">
    <property type="entry name" value="HJURP_C"/>
</dbReference>
<dbReference type="SUPFAM" id="SSF55455">
    <property type="entry name" value="SRF-like"/>
    <property type="match status" value="1"/>
</dbReference>
<evidence type="ECO:0000256" key="1">
    <source>
        <dbReference type="ARBA" id="ARBA00004123"/>
    </source>
</evidence>
<dbReference type="GO" id="GO:0007507">
    <property type="term" value="P:heart development"/>
    <property type="evidence" value="ECO:0007669"/>
    <property type="project" value="TreeGrafter"/>
</dbReference>
<evidence type="ECO:0000259" key="8">
    <source>
        <dbReference type="PROSITE" id="PS50066"/>
    </source>
</evidence>
<reference evidence="9" key="1">
    <citation type="submission" date="2023-09" db="UniProtKB">
        <authorList>
            <consortium name="Ensembl"/>
        </authorList>
    </citation>
    <scope>IDENTIFICATION</scope>
</reference>
<dbReference type="Proteomes" id="UP000695023">
    <property type="component" value="Unplaced"/>
</dbReference>
<evidence type="ECO:0000313" key="9">
    <source>
        <dbReference type="Ensembl" id="ENSPNYP00000012777.1"/>
    </source>
</evidence>
<evidence type="ECO:0000256" key="3">
    <source>
        <dbReference type="ARBA" id="ARBA00023125"/>
    </source>
</evidence>
<dbReference type="GO" id="GO:0046983">
    <property type="term" value="F:protein dimerization activity"/>
    <property type="evidence" value="ECO:0007669"/>
    <property type="project" value="InterPro"/>
</dbReference>
<evidence type="ECO:0000313" key="10">
    <source>
        <dbReference type="Proteomes" id="UP000695023"/>
    </source>
</evidence>
<evidence type="ECO:0000256" key="4">
    <source>
        <dbReference type="ARBA" id="ARBA00023159"/>
    </source>
</evidence>
<name>A0A3B4FQC5_9CICH</name>
<feature type="compositionally biased region" description="Gly residues" evidence="7">
    <location>
        <begin position="518"/>
        <end position="535"/>
    </location>
</feature>
<dbReference type="Gene3D" id="3.40.1810.10">
    <property type="entry name" value="Transcription factor, MADS-box"/>
    <property type="match status" value="1"/>
</dbReference>
<evidence type="ECO:0000313" key="11">
    <source>
        <dbReference type="RefSeq" id="XP_005740674.1"/>
    </source>
</evidence>
<dbReference type="InterPro" id="IPR036879">
    <property type="entry name" value="TF_MADSbox_sf"/>
</dbReference>
<keyword evidence="10" id="KW-1185">Reference proteome</keyword>
<dbReference type="GeneTree" id="ENSGT00940000159463"/>
<evidence type="ECO:0000256" key="6">
    <source>
        <dbReference type="ARBA" id="ARBA00023242"/>
    </source>
</evidence>
<protein>
    <submittedName>
        <fullName evidence="9 11">Myocyte-specific enhancer factor 2D homolog</fullName>
    </submittedName>
</protein>
<feature type="compositionally biased region" description="Low complexity" evidence="7">
    <location>
        <begin position="496"/>
        <end position="507"/>
    </location>
</feature>
<dbReference type="GeneID" id="102199681"/>